<protein>
    <recommendedName>
        <fullName evidence="4">Flp pilus-assembly TadG-like N-terminal domain-containing protein</fullName>
    </recommendedName>
</protein>
<evidence type="ECO:0000313" key="2">
    <source>
        <dbReference type="EMBL" id="SPT52727.1"/>
    </source>
</evidence>
<keyword evidence="3" id="KW-1185">Reference proteome</keyword>
<gene>
    <name evidence="2" type="ORF">NCTC11535_00380</name>
</gene>
<evidence type="ECO:0000256" key="1">
    <source>
        <dbReference type="SAM" id="Phobius"/>
    </source>
</evidence>
<comment type="caution">
    <text evidence="2">The sequence shown here is derived from an EMBL/GenBank/DDBJ whole genome shotgun (WGS) entry which is preliminary data.</text>
</comment>
<evidence type="ECO:0000313" key="3">
    <source>
        <dbReference type="Proteomes" id="UP000250006"/>
    </source>
</evidence>
<accession>A0ABY1VM19</accession>
<dbReference type="RefSeq" id="WP_111835692.1">
    <property type="nucleotide sequence ID" value="NZ_UAPQ01000001.1"/>
</dbReference>
<proteinExistence type="predicted"/>
<reference evidence="2 3" key="1">
    <citation type="submission" date="2018-06" db="EMBL/GenBank/DDBJ databases">
        <authorList>
            <consortium name="Pathogen Informatics"/>
            <person name="Doyle S."/>
        </authorList>
    </citation>
    <scope>NUCLEOTIDE SEQUENCE [LARGE SCALE GENOMIC DNA]</scope>
    <source>
        <strain evidence="2 3">NCTC11535</strain>
    </source>
</reference>
<evidence type="ECO:0008006" key="4">
    <source>
        <dbReference type="Google" id="ProtNLM"/>
    </source>
</evidence>
<name>A0ABY1VM19_9ACTO</name>
<keyword evidence="1" id="KW-1133">Transmembrane helix</keyword>
<keyword evidence="1" id="KW-0812">Transmembrane</keyword>
<feature type="transmembrane region" description="Helical" evidence="1">
    <location>
        <begin position="26"/>
        <end position="52"/>
    </location>
</feature>
<sequence length="164" mass="17394">MNRRAQQLRRLLHKAHAQAKQEEGQVMLLGIGIIAVVLALVLVVASATAVYLDLKRLTGLADLAAASAAANVDQPQYFRTGANADHPLDDAGVKQAVRRYLAQSSPEGGLSNVELVSATSPDGVSVLVQLRGYSKPPFLPWGVISAEGFTLRAQASARVVSRRG</sequence>
<dbReference type="EMBL" id="UAPQ01000001">
    <property type="protein sequence ID" value="SPT52727.1"/>
    <property type="molecule type" value="Genomic_DNA"/>
</dbReference>
<keyword evidence="1" id="KW-0472">Membrane</keyword>
<dbReference type="Proteomes" id="UP000250006">
    <property type="component" value="Unassembled WGS sequence"/>
</dbReference>
<organism evidence="2 3">
    <name type="scientific">Actinomyces bovis</name>
    <dbReference type="NCBI Taxonomy" id="1658"/>
    <lineage>
        <taxon>Bacteria</taxon>
        <taxon>Bacillati</taxon>
        <taxon>Actinomycetota</taxon>
        <taxon>Actinomycetes</taxon>
        <taxon>Actinomycetales</taxon>
        <taxon>Actinomycetaceae</taxon>
        <taxon>Actinomyces</taxon>
    </lineage>
</organism>